<evidence type="ECO:0000313" key="7">
    <source>
        <dbReference type="EMBL" id="TIH08653.1"/>
    </source>
</evidence>
<feature type="domain" description="Integral membrane bound transporter" evidence="6">
    <location>
        <begin position="207"/>
        <end position="329"/>
    </location>
</feature>
<feature type="transmembrane region" description="Helical" evidence="5">
    <location>
        <begin position="138"/>
        <end position="159"/>
    </location>
</feature>
<dbReference type="EMBL" id="RFLV01000002">
    <property type="protein sequence ID" value="TIH08653.1"/>
    <property type="molecule type" value="Genomic_DNA"/>
</dbReference>
<comment type="subcellular location">
    <subcellularLocation>
        <location evidence="1">Membrane</location>
        <topology evidence="1">Multi-pass membrane protein</topology>
    </subcellularLocation>
</comment>
<dbReference type="InterPro" id="IPR049453">
    <property type="entry name" value="Memb_transporter_dom"/>
</dbReference>
<keyword evidence="4 5" id="KW-0472">Membrane</keyword>
<feature type="transmembrane region" description="Helical" evidence="5">
    <location>
        <begin position="65"/>
        <end position="83"/>
    </location>
</feature>
<feature type="transmembrane region" description="Helical" evidence="5">
    <location>
        <begin position="193"/>
        <end position="214"/>
    </location>
</feature>
<keyword evidence="3 5" id="KW-1133">Transmembrane helix</keyword>
<feature type="transmembrane region" description="Helical" evidence="5">
    <location>
        <begin position="317"/>
        <end position="336"/>
    </location>
</feature>
<evidence type="ECO:0000259" key="6">
    <source>
        <dbReference type="Pfam" id="PF13515"/>
    </source>
</evidence>
<dbReference type="PROSITE" id="PS51257">
    <property type="entry name" value="PROKAR_LIPOPROTEIN"/>
    <property type="match status" value="1"/>
</dbReference>
<evidence type="ECO:0000313" key="8">
    <source>
        <dbReference type="Proteomes" id="UP000307541"/>
    </source>
</evidence>
<dbReference type="OrthoDB" id="7029794at2"/>
<proteinExistence type="predicted"/>
<dbReference type="GO" id="GO:0016020">
    <property type="term" value="C:membrane"/>
    <property type="evidence" value="ECO:0007669"/>
    <property type="project" value="UniProtKB-SubCell"/>
</dbReference>
<feature type="transmembrane region" description="Helical" evidence="5">
    <location>
        <begin position="20"/>
        <end position="44"/>
    </location>
</feature>
<feature type="transmembrane region" description="Helical" evidence="5">
    <location>
        <begin position="89"/>
        <end position="105"/>
    </location>
</feature>
<protein>
    <submittedName>
        <fullName evidence="7">FUSC family protein</fullName>
    </submittedName>
</protein>
<reference evidence="7 8" key="1">
    <citation type="submission" date="2018-10" db="EMBL/GenBank/DDBJ databases">
        <title>Pseudomonas leptonychotis sp. nov., isolated from Weddell seals in Antarctica.</title>
        <authorList>
            <person name="Novakova D."/>
            <person name="Svec P."/>
            <person name="Kralova S."/>
            <person name="Kristofova L."/>
            <person name="Zeman M."/>
            <person name="Pantucek R."/>
            <person name="Maslanova I."/>
            <person name="Sedlacek I."/>
        </authorList>
    </citation>
    <scope>NUCLEOTIDE SEQUENCE [LARGE SCALE GENOMIC DNA]</scope>
    <source>
        <strain evidence="7 8">CCM 8849</strain>
    </source>
</reference>
<dbReference type="AlphaFoldDB" id="A0A4T1ZW21"/>
<accession>A0A4T1ZW21</accession>
<gene>
    <name evidence="7" type="ORF">D8779_14300</name>
</gene>
<keyword evidence="2 5" id="KW-0812">Transmembrane</keyword>
<comment type="caution">
    <text evidence="7">The sequence shown here is derived from an EMBL/GenBank/DDBJ whole genome shotgun (WGS) entry which is preliminary data.</text>
</comment>
<dbReference type="RefSeq" id="WP_136665132.1">
    <property type="nucleotide sequence ID" value="NZ_RFLV01000002.1"/>
</dbReference>
<keyword evidence="8" id="KW-1185">Reference proteome</keyword>
<name>A0A4T1ZW21_9PSED</name>
<evidence type="ECO:0000256" key="2">
    <source>
        <dbReference type="ARBA" id="ARBA00022692"/>
    </source>
</evidence>
<feature type="transmembrane region" description="Helical" evidence="5">
    <location>
        <begin position="234"/>
        <end position="258"/>
    </location>
</feature>
<dbReference type="Proteomes" id="UP000307541">
    <property type="component" value="Unassembled WGS sequence"/>
</dbReference>
<feature type="transmembrane region" description="Helical" evidence="5">
    <location>
        <begin position="288"/>
        <end position="305"/>
    </location>
</feature>
<sequence>MSNVLRQTFSWHAGPPAWGPAVVAGLGCALPLLLGLFSAHPGFLWASAGAFQAAQANPLHRLGMLRMLMLCGLGACSAGLGFWSASHPYTSFMIFAAFGFLLAWLQRFGSEAGKLGIGLAICLCLGQGQQGLGTLNNPYAIAMLFILGGLWVMLLAFGLRGMHGLRMWPYMPRFISIFKVLKRHAKRLPQQKWRLHALGCTLAFALSGLIVNLAELHRGYWLTLTVVTTLQLDFQGSLVRAVQSILASFGAAALLLLLGHSLQNPALMVATLLPLIALSRALQANHYGLFVLQTTVCFVLLAESLANDWQLPQVRLLNSLIGVALALLVALLIYGLEHWLQHRQLLRKPRTTSPTAPD</sequence>
<evidence type="ECO:0000256" key="5">
    <source>
        <dbReference type="SAM" id="Phobius"/>
    </source>
</evidence>
<feature type="transmembrane region" description="Helical" evidence="5">
    <location>
        <begin position="112"/>
        <end position="132"/>
    </location>
</feature>
<evidence type="ECO:0000256" key="4">
    <source>
        <dbReference type="ARBA" id="ARBA00023136"/>
    </source>
</evidence>
<evidence type="ECO:0000256" key="3">
    <source>
        <dbReference type="ARBA" id="ARBA00022989"/>
    </source>
</evidence>
<organism evidence="7 8">
    <name type="scientific">Pseudomonas leptonychotis</name>
    <dbReference type="NCBI Taxonomy" id="2448482"/>
    <lineage>
        <taxon>Bacteria</taxon>
        <taxon>Pseudomonadati</taxon>
        <taxon>Pseudomonadota</taxon>
        <taxon>Gammaproteobacteria</taxon>
        <taxon>Pseudomonadales</taxon>
        <taxon>Pseudomonadaceae</taxon>
        <taxon>Pseudomonas</taxon>
    </lineage>
</organism>
<evidence type="ECO:0000256" key="1">
    <source>
        <dbReference type="ARBA" id="ARBA00004141"/>
    </source>
</evidence>
<dbReference type="Pfam" id="PF13515">
    <property type="entry name" value="FUSC_2"/>
    <property type="match status" value="1"/>
</dbReference>